<dbReference type="KEGG" id="pgri:PgNI_05493"/>
<dbReference type="AlphaFoldDB" id="A0A6P8B5E8"/>
<reference evidence="2 3" key="1">
    <citation type="journal article" date="2019" name="Mol. Biol. Evol.">
        <title>Blast fungal genomes show frequent chromosomal changes, gene gains and losses, and effector gene turnover.</title>
        <authorList>
            <person name="Gomez Luciano L.B."/>
            <person name="Jason Tsai I."/>
            <person name="Chuma I."/>
            <person name="Tosa Y."/>
            <person name="Chen Y.H."/>
            <person name="Li J.Y."/>
            <person name="Li M.Y."/>
            <person name="Jade Lu M.Y."/>
            <person name="Nakayashiki H."/>
            <person name="Li W.H."/>
        </authorList>
    </citation>
    <scope>NUCLEOTIDE SEQUENCE [LARGE SCALE GENOMIC DNA]</scope>
    <source>
        <strain evidence="2 3">NI907</strain>
    </source>
</reference>
<evidence type="ECO:0000256" key="1">
    <source>
        <dbReference type="SAM" id="SignalP"/>
    </source>
</evidence>
<proteinExistence type="predicted"/>
<name>A0A6P8B5E8_PYRGI</name>
<protein>
    <recommendedName>
        <fullName evidence="4">C2H2-type domain-containing protein</fullName>
    </recommendedName>
</protein>
<evidence type="ECO:0000313" key="2">
    <source>
        <dbReference type="Proteomes" id="UP000515153"/>
    </source>
</evidence>
<keyword evidence="2" id="KW-1185">Reference proteome</keyword>
<dbReference type="GeneID" id="41960433"/>
<reference evidence="3" key="2">
    <citation type="submission" date="2019-10" db="EMBL/GenBank/DDBJ databases">
        <authorList>
            <consortium name="NCBI Genome Project"/>
        </authorList>
    </citation>
    <scope>NUCLEOTIDE SEQUENCE</scope>
    <source>
        <strain evidence="3">NI907</strain>
    </source>
</reference>
<feature type="chain" id="PRO_5027848075" description="C2H2-type domain-containing protein" evidence="1">
    <location>
        <begin position="20"/>
        <end position="89"/>
    </location>
</feature>
<dbReference type="RefSeq" id="XP_030982244.1">
    <property type="nucleotide sequence ID" value="XM_031125524.1"/>
</dbReference>
<evidence type="ECO:0008006" key="4">
    <source>
        <dbReference type="Google" id="ProtNLM"/>
    </source>
</evidence>
<reference evidence="3" key="3">
    <citation type="submission" date="2025-08" db="UniProtKB">
        <authorList>
            <consortium name="RefSeq"/>
        </authorList>
    </citation>
    <scope>IDENTIFICATION</scope>
    <source>
        <strain evidence="3">NI907</strain>
    </source>
</reference>
<keyword evidence="1" id="KW-0732">Signal</keyword>
<organism evidence="2 3">
    <name type="scientific">Pyricularia grisea</name>
    <name type="common">Crabgrass-specific blast fungus</name>
    <name type="synonym">Magnaporthe grisea</name>
    <dbReference type="NCBI Taxonomy" id="148305"/>
    <lineage>
        <taxon>Eukaryota</taxon>
        <taxon>Fungi</taxon>
        <taxon>Dikarya</taxon>
        <taxon>Ascomycota</taxon>
        <taxon>Pezizomycotina</taxon>
        <taxon>Sordariomycetes</taxon>
        <taxon>Sordariomycetidae</taxon>
        <taxon>Magnaporthales</taxon>
        <taxon>Pyriculariaceae</taxon>
        <taxon>Pyricularia</taxon>
    </lineage>
</organism>
<feature type="signal peptide" evidence="1">
    <location>
        <begin position="1"/>
        <end position="19"/>
    </location>
</feature>
<gene>
    <name evidence="3" type="ORF">PgNI_05493</name>
</gene>
<evidence type="ECO:0000313" key="3">
    <source>
        <dbReference type="RefSeq" id="XP_030982244.1"/>
    </source>
</evidence>
<accession>A0A6P8B5E8</accession>
<dbReference type="Proteomes" id="UP000515153">
    <property type="component" value="Chromosome I"/>
</dbReference>
<sequence>MQFSTLLKFAMAFAVTANALPTGCKIHNRDVLQLSEARGVGKANEAQLEKRRDAEPQFACNSCGKKWHTQSEADSCPSYHRKVTAYVSD</sequence>